<dbReference type="InterPro" id="IPR028458">
    <property type="entry name" value="Twinfilin"/>
</dbReference>
<dbReference type="GO" id="GO:0051016">
    <property type="term" value="P:barbed-end actin filament capping"/>
    <property type="evidence" value="ECO:0007669"/>
    <property type="project" value="TreeGrafter"/>
</dbReference>
<feature type="region of interest" description="Disordered" evidence="11">
    <location>
        <begin position="316"/>
        <end position="338"/>
    </location>
</feature>
<evidence type="ECO:0000256" key="1">
    <source>
        <dbReference type="ARBA" id="ARBA00004245"/>
    </source>
</evidence>
<dbReference type="AlphaFoldDB" id="A0AAV2T0V9"/>
<keyword evidence="5" id="KW-0677">Repeat</keyword>
<dbReference type="SUPFAM" id="SSF55753">
    <property type="entry name" value="Actin depolymerizing proteins"/>
    <property type="match status" value="2"/>
</dbReference>
<dbReference type="InterPro" id="IPR002108">
    <property type="entry name" value="ADF-H"/>
</dbReference>
<dbReference type="GO" id="GO:0010976">
    <property type="term" value="P:positive regulation of neuron projection development"/>
    <property type="evidence" value="ECO:0007669"/>
    <property type="project" value="TreeGrafter"/>
</dbReference>
<dbReference type="Gene3D" id="3.40.20.10">
    <property type="entry name" value="Severin"/>
    <property type="match status" value="2"/>
</dbReference>
<dbReference type="GO" id="GO:0010591">
    <property type="term" value="P:regulation of lamellipodium assembly"/>
    <property type="evidence" value="ECO:0007669"/>
    <property type="project" value="TreeGrafter"/>
</dbReference>
<keyword evidence="4" id="KW-0963">Cytoplasm</keyword>
<evidence type="ECO:0000256" key="9">
    <source>
        <dbReference type="ARBA" id="ARBA00056419"/>
    </source>
</evidence>
<evidence type="ECO:0000313" key="14">
    <source>
        <dbReference type="Proteomes" id="UP001497525"/>
    </source>
</evidence>
<reference evidence="13" key="1">
    <citation type="submission" date="2024-06" db="EMBL/GenBank/DDBJ databases">
        <authorList>
            <person name="Liu X."/>
            <person name="Lenzi L."/>
            <person name="Haldenby T S."/>
            <person name="Uol C."/>
        </authorList>
    </citation>
    <scope>NUCLEOTIDE SEQUENCE</scope>
</reference>
<feature type="compositionally biased region" description="Basic residues" evidence="11">
    <location>
        <begin position="329"/>
        <end position="338"/>
    </location>
</feature>
<dbReference type="GO" id="GO:0005884">
    <property type="term" value="C:actin filament"/>
    <property type="evidence" value="ECO:0007669"/>
    <property type="project" value="TreeGrafter"/>
</dbReference>
<dbReference type="GO" id="GO:0030016">
    <property type="term" value="C:myofibril"/>
    <property type="evidence" value="ECO:0007669"/>
    <property type="project" value="TreeGrafter"/>
</dbReference>
<dbReference type="FunFam" id="3.40.20.10:FF:000042">
    <property type="entry name" value="Actin depolymerizing protein"/>
    <property type="match status" value="1"/>
</dbReference>
<evidence type="ECO:0000313" key="13">
    <source>
        <dbReference type="EMBL" id="CAL5130008.1"/>
    </source>
</evidence>
<dbReference type="SMART" id="SM00102">
    <property type="entry name" value="ADF"/>
    <property type="match status" value="2"/>
</dbReference>
<comment type="subunit">
    <text evidence="8">Interacts with G-actin; ADP-actin form.</text>
</comment>
<sequence>MTHPSGIRAEQEVLSEFAVAHDDATRALEVVIENERLVIKRSSKKRRSWEKDYDPTVLPLLEESSPCYIFYKLDSKSQFGNDWLLINWVPDKSTVRDKMLYASTRSTIRKQFGDHLIKEDISGNSVTDVNLNGFERHLASKSAPAPLTNAEREKAEILNNEMTGGFYGSRQTLGAVNFGLSPEGFEVVKSFSSGNFQYVQLGIDIDKEVIVATVSAKKLEPEGIAGHTPDNEGRYHLYRFAHHVNGKPRSALFFIHSISGYQSSVKSRMLYSSCKSALIARLEQELSLHFDSRLETDNMKEMTTEFLLEKLYPKPPEEKLTFSKPHGPAGRRPRSQKP</sequence>
<dbReference type="CDD" id="cd11285">
    <property type="entry name" value="ADF_Twf-N_like"/>
    <property type="match status" value="1"/>
</dbReference>
<feature type="domain" description="ADF-H" evidence="12">
    <location>
        <begin position="173"/>
        <end position="312"/>
    </location>
</feature>
<dbReference type="Pfam" id="PF00241">
    <property type="entry name" value="Cofilin_ADF"/>
    <property type="match status" value="2"/>
</dbReference>
<evidence type="ECO:0000256" key="5">
    <source>
        <dbReference type="ARBA" id="ARBA00022737"/>
    </source>
</evidence>
<dbReference type="Proteomes" id="UP001497525">
    <property type="component" value="Unassembled WGS sequence"/>
</dbReference>
<feature type="domain" description="ADF-H" evidence="12">
    <location>
        <begin position="1"/>
        <end position="139"/>
    </location>
</feature>
<accession>A0AAV2T0V9</accession>
<dbReference type="EMBL" id="CAXLJL010000057">
    <property type="protein sequence ID" value="CAL5130008.1"/>
    <property type="molecule type" value="Genomic_DNA"/>
</dbReference>
<evidence type="ECO:0000256" key="10">
    <source>
        <dbReference type="ARBA" id="ARBA00069496"/>
    </source>
</evidence>
<evidence type="ECO:0000256" key="2">
    <source>
        <dbReference type="ARBA" id="ARBA00004544"/>
    </source>
</evidence>
<comment type="similarity">
    <text evidence="3">Belongs to the actin-binding proteins ADF family. Twinfilin subfamily.</text>
</comment>
<dbReference type="GO" id="GO:0030042">
    <property type="term" value="P:actin filament depolymerization"/>
    <property type="evidence" value="ECO:0007669"/>
    <property type="project" value="TreeGrafter"/>
</dbReference>
<evidence type="ECO:0000256" key="6">
    <source>
        <dbReference type="ARBA" id="ARBA00023203"/>
    </source>
</evidence>
<dbReference type="PANTHER" id="PTHR13759">
    <property type="entry name" value="TWINFILIN"/>
    <property type="match status" value="1"/>
</dbReference>
<dbReference type="GO" id="GO:0005938">
    <property type="term" value="C:cell cortex"/>
    <property type="evidence" value="ECO:0007669"/>
    <property type="project" value="UniProtKB-SubCell"/>
</dbReference>
<gene>
    <name evidence="13" type="ORF">CDAUBV1_LOCUS1453</name>
</gene>
<proteinExistence type="inferred from homology"/>
<evidence type="ECO:0000256" key="4">
    <source>
        <dbReference type="ARBA" id="ARBA00022490"/>
    </source>
</evidence>
<dbReference type="FunFam" id="3.40.20.10:FF:000007">
    <property type="entry name" value="Twinfilin-1 isoform 1"/>
    <property type="match status" value="1"/>
</dbReference>
<evidence type="ECO:0000256" key="7">
    <source>
        <dbReference type="ARBA" id="ARBA00023212"/>
    </source>
</evidence>
<dbReference type="GO" id="GO:0051015">
    <property type="term" value="F:actin filament binding"/>
    <property type="evidence" value="ECO:0007669"/>
    <property type="project" value="TreeGrafter"/>
</dbReference>
<organism evidence="13 14">
    <name type="scientific">Calicophoron daubneyi</name>
    <name type="common">Rumen fluke</name>
    <name type="synonym">Paramphistomum daubneyi</name>
    <dbReference type="NCBI Taxonomy" id="300641"/>
    <lineage>
        <taxon>Eukaryota</taxon>
        <taxon>Metazoa</taxon>
        <taxon>Spiralia</taxon>
        <taxon>Lophotrochozoa</taxon>
        <taxon>Platyhelminthes</taxon>
        <taxon>Trematoda</taxon>
        <taxon>Digenea</taxon>
        <taxon>Plagiorchiida</taxon>
        <taxon>Pronocephalata</taxon>
        <taxon>Paramphistomoidea</taxon>
        <taxon>Paramphistomidae</taxon>
        <taxon>Calicophoron</taxon>
    </lineage>
</organism>
<evidence type="ECO:0000256" key="8">
    <source>
        <dbReference type="ARBA" id="ARBA00038532"/>
    </source>
</evidence>
<dbReference type="PANTHER" id="PTHR13759:SF1">
    <property type="entry name" value="TWINFILIN"/>
    <property type="match status" value="1"/>
</dbReference>
<protein>
    <recommendedName>
        <fullName evidence="10">Twinfilin</fullName>
    </recommendedName>
</protein>
<keyword evidence="7" id="KW-0206">Cytoskeleton</keyword>
<name>A0AAV2T0V9_CALDB</name>
<evidence type="ECO:0000259" key="12">
    <source>
        <dbReference type="PROSITE" id="PS51263"/>
    </source>
</evidence>
<dbReference type="InterPro" id="IPR029006">
    <property type="entry name" value="ADF-H/Gelsolin-like_dom_sf"/>
</dbReference>
<comment type="subcellular location">
    <subcellularLocation>
        <location evidence="2">Cytoplasm</location>
        <location evidence="2">Cell cortex</location>
    </subcellularLocation>
    <subcellularLocation>
        <location evidence="1">Cytoplasm</location>
        <location evidence="1">Cytoskeleton</location>
    </subcellularLocation>
</comment>
<dbReference type="PROSITE" id="PS51263">
    <property type="entry name" value="ADF_H"/>
    <property type="match status" value="2"/>
</dbReference>
<keyword evidence="6" id="KW-0009">Actin-binding</keyword>
<evidence type="ECO:0000256" key="3">
    <source>
        <dbReference type="ARBA" id="ARBA00009557"/>
    </source>
</evidence>
<comment type="caution">
    <text evidence="13">The sequence shown here is derived from an EMBL/GenBank/DDBJ whole genome shotgun (WGS) entry which is preliminary data.</text>
</comment>
<comment type="function">
    <text evidence="9">Actin-binding protein involved in motile and morphological processes. Inhibits actin polymerization, likely by sequestering G-actin.</text>
</comment>
<dbReference type="GO" id="GO:0003785">
    <property type="term" value="F:actin monomer binding"/>
    <property type="evidence" value="ECO:0007669"/>
    <property type="project" value="TreeGrafter"/>
</dbReference>
<evidence type="ECO:0000256" key="11">
    <source>
        <dbReference type="SAM" id="MobiDB-lite"/>
    </source>
</evidence>